<protein>
    <submittedName>
        <fullName evidence="3">Transcriptional regulator with XRE-family HTH domain</fullName>
    </submittedName>
</protein>
<feature type="compositionally biased region" description="Low complexity" evidence="1">
    <location>
        <begin position="119"/>
        <end position="128"/>
    </location>
</feature>
<proteinExistence type="predicted"/>
<dbReference type="Gene3D" id="1.10.260.40">
    <property type="entry name" value="lambda repressor-like DNA-binding domains"/>
    <property type="match status" value="1"/>
</dbReference>
<keyword evidence="4" id="KW-1185">Reference proteome</keyword>
<dbReference type="InterPro" id="IPR010982">
    <property type="entry name" value="Lambda_DNA-bd_dom_sf"/>
</dbReference>
<accession>A0A7W9ZEE8</accession>
<dbReference type="InterPro" id="IPR001387">
    <property type="entry name" value="Cro/C1-type_HTH"/>
</dbReference>
<evidence type="ECO:0000313" key="3">
    <source>
        <dbReference type="EMBL" id="MBB6209946.1"/>
    </source>
</evidence>
<gene>
    <name evidence="3" type="ORF">FHS48_001356</name>
</gene>
<dbReference type="PROSITE" id="PS50943">
    <property type="entry name" value="HTH_CROC1"/>
    <property type="match status" value="1"/>
</dbReference>
<evidence type="ECO:0000259" key="2">
    <source>
        <dbReference type="PROSITE" id="PS50943"/>
    </source>
</evidence>
<feature type="domain" description="HTH cro/C1-type" evidence="2">
    <location>
        <begin position="9"/>
        <end position="42"/>
    </location>
</feature>
<sequence>MATMSPKDFRRWRKAMDLSQKDAAEALGLKRRVVQYYEKGERDGESVDIPKYVRLACYALMQGVKDYKGPPKDEADESVAAAESDVVEPAKAEAVTGPAPVKEKPGRAPGKGRVRKAAGKAATPAPAGNVEDSV</sequence>
<dbReference type="AlphaFoldDB" id="A0A7W9ZEE8"/>
<evidence type="ECO:0000313" key="4">
    <source>
        <dbReference type="Proteomes" id="UP000544872"/>
    </source>
</evidence>
<dbReference type="Pfam" id="PF01381">
    <property type="entry name" value="HTH_3"/>
    <property type="match status" value="1"/>
</dbReference>
<organism evidence="3 4">
    <name type="scientific">Novispirillum itersonii</name>
    <name type="common">Aquaspirillum itersonii</name>
    <dbReference type="NCBI Taxonomy" id="189"/>
    <lineage>
        <taxon>Bacteria</taxon>
        <taxon>Pseudomonadati</taxon>
        <taxon>Pseudomonadota</taxon>
        <taxon>Alphaproteobacteria</taxon>
        <taxon>Rhodospirillales</taxon>
        <taxon>Novispirillaceae</taxon>
        <taxon>Novispirillum</taxon>
    </lineage>
</organism>
<dbReference type="EMBL" id="JACIIX010000004">
    <property type="protein sequence ID" value="MBB6209946.1"/>
    <property type="molecule type" value="Genomic_DNA"/>
</dbReference>
<dbReference type="SUPFAM" id="SSF47413">
    <property type="entry name" value="lambda repressor-like DNA-binding domains"/>
    <property type="match status" value="1"/>
</dbReference>
<reference evidence="3 4" key="1">
    <citation type="submission" date="2020-08" db="EMBL/GenBank/DDBJ databases">
        <title>Genomic Encyclopedia of Type Strains, Phase IV (KMG-IV): sequencing the most valuable type-strain genomes for metagenomic binning, comparative biology and taxonomic classification.</title>
        <authorList>
            <person name="Goeker M."/>
        </authorList>
    </citation>
    <scope>NUCLEOTIDE SEQUENCE [LARGE SCALE GENOMIC DNA]</scope>
    <source>
        <strain evidence="3 4">DSM 11590</strain>
    </source>
</reference>
<dbReference type="Proteomes" id="UP000544872">
    <property type="component" value="Unassembled WGS sequence"/>
</dbReference>
<comment type="caution">
    <text evidence="3">The sequence shown here is derived from an EMBL/GenBank/DDBJ whole genome shotgun (WGS) entry which is preliminary data.</text>
</comment>
<dbReference type="CDD" id="cd00093">
    <property type="entry name" value="HTH_XRE"/>
    <property type="match status" value="1"/>
</dbReference>
<feature type="region of interest" description="Disordered" evidence="1">
    <location>
        <begin position="66"/>
        <end position="134"/>
    </location>
</feature>
<name>A0A7W9ZEE8_NOVIT</name>
<evidence type="ECO:0000256" key="1">
    <source>
        <dbReference type="SAM" id="MobiDB-lite"/>
    </source>
</evidence>
<dbReference type="RefSeq" id="WP_260402382.1">
    <property type="nucleotide sequence ID" value="NZ_JACIIX010000004.1"/>
</dbReference>
<dbReference type="GO" id="GO:0003677">
    <property type="term" value="F:DNA binding"/>
    <property type="evidence" value="ECO:0007669"/>
    <property type="project" value="InterPro"/>
</dbReference>